<dbReference type="Pfam" id="PF14782">
    <property type="entry name" value="BBS2_GAE"/>
    <property type="match status" value="1"/>
</dbReference>
<dbReference type="Pfam" id="PF23350">
    <property type="entry name" value="BBS2_pf"/>
    <property type="match status" value="1"/>
</dbReference>
<feature type="domain" description="Ciliary BBSome complex subunit 2 N-terminal" evidence="8">
    <location>
        <begin position="20"/>
        <end position="112"/>
    </location>
</feature>
<proteinExistence type="predicted"/>
<evidence type="ECO:0000259" key="9">
    <source>
        <dbReference type="Pfam" id="PF14782"/>
    </source>
</evidence>
<dbReference type="GO" id="GO:0031514">
    <property type="term" value="C:motile cilium"/>
    <property type="evidence" value="ECO:0007669"/>
    <property type="project" value="TreeGrafter"/>
</dbReference>
<name>A0A8D8Z7T8_9HEMI</name>
<dbReference type="AlphaFoldDB" id="A0A8D8Z7T8"/>
<feature type="domain" description="BBS2 GAE" evidence="9">
    <location>
        <begin position="363"/>
        <end position="451"/>
    </location>
</feature>
<protein>
    <recommendedName>
        <fullName evidence="7">Bardet-Biedl syndrome 2 protein homolog</fullName>
    </recommendedName>
</protein>
<evidence type="ECO:0000259" key="12">
    <source>
        <dbReference type="Pfam" id="PF23353"/>
    </source>
</evidence>
<dbReference type="InterPro" id="IPR029429">
    <property type="entry name" value="BBS2_Mid"/>
</dbReference>
<dbReference type="GO" id="GO:0043005">
    <property type="term" value="C:neuron projection"/>
    <property type="evidence" value="ECO:0007669"/>
    <property type="project" value="TreeGrafter"/>
</dbReference>
<dbReference type="GO" id="GO:0034464">
    <property type="term" value="C:BBSome"/>
    <property type="evidence" value="ECO:0007669"/>
    <property type="project" value="UniProtKB-UniRule"/>
</dbReference>
<keyword evidence="6 7" id="KW-0966">Cell projection</keyword>
<evidence type="ECO:0000256" key="4">
    <source>
        <dbReference type="ARBA" id="ARBA00023069"/>
    </source>
</evidence>
<feature type="domain" description="BBS2 hairpin" evidence="12">
    <location>
        <begin position="562"/>
        <end position="659"/>
    </location>
</feature>
<evidence type="ECO:0000256" key="2">
    <source>
        <dbReference type="ARBA" id="ARBA00004245"/>
    </source>
</evidence>
<reference evidence="13" key="1">
    <citation type="submission" date="2021-05" db="EMBL/GenBank/DDBJ databases">
        <authorList>
            <person name="Alioto T."/>
            <person name="Alioto T."/>
            <person name="Gomez Garrido J."/>
        </authorList>
    </citation>
    <scope>NUCLEOTIDE SEQUENCE</scope>
</reference>
<dbReference type="Pfam" id="PF14783">
    <property type="entry name" value="BBS2_Mid"/>
    <property type="match status" value="1"/>
</dbReference>
<feature type="domain" description="Ciliary BBSome complex subunit 2 middle region" evidence="10">
    <location>
        <begin position="151"/>
        <end position="258"/>
    </location>
</feature>
<keyword evidence="5 7" id="KW-0206">Cytoskeleton</keyword>
<dbReference type="InterPro" id="IPR029333">
    <property type="entry name" value="BBS2_GAE_dom"/>
</dbReference>
<dbReference type="Pfam" id="PF14781">
    <property type="entry name" value="BBS2_N"/>
    <property type="match status" value="1"/>
</dbReference>
<dbReference type="PANTHER" id="PTHR32465">
    <property type="entry name" value="BARDET-BIEDL SYNDROME 2 PROTEIN"/>
    <property type="match status" value="1"/>
</dbReference>
<dbReference type="GO" id="GO:0036064">
    <property type="term" value="C:ciliary basal body"/>
    <property type="evidence" value="ECO:0007669"/>
    <property type="project" value="TreeGrafter"/>
</dbReference>
<evidence type="ECO:0000259" key="10">
    <source>
        <dbReference type="Pfam" id="PF14783"/>
    </source>
</evidence>
<evidence type="ECO:0000256" key="3">
    <source>
        <dbReference type="ARBA" id="ARBA00022490"/>
    </source>
</evidence>
<dbReference type="InterPro" id="IPR016616">
    <property type="entry name" value="Bardet-Biedl_syndrome_2_prot"/>
</dbReference>
<dbReference type="InterPro" id="IPR036322">
    <property type="entry name" value="WD40_repeat_dom_sf"/>
</dbReference>
<evidence type="ECO:0000256" key="1">
    <source>
        <dbReference type="ARBA" id="ARBA00004138"/>
    </source>
</evidence>
<evidence type="ECO:0000256" key="7">
    <source>
        <dbReference type="PIRNR" id="PIRNR013684"/>
    </source>
</evidence>
<evidence type="ECO:0000259" key="11">
    <source>
        <dbReference type="Pfam" id="PF23350"/>
    </source>
</evidence>
<accession>A0A8D8Z7T8</accession>
<dbReference type="InterPro" id="IPR055380">
    <property type="entry name" value="BBS2_hp_dom"/>
</dbReference>
<dbReference type="InterPro" id="IPR029430">
    <property type="entry name" value="BBS2_N"/>
</dbReference>
<evidence type="ECO:0000259" key="8">
    <source>
        <dbReference type="Pfam" id="PF14781"/>
    </source>
</evidence>
<dbReference type="PIRSF" id="PIRSF013684">
    <property type="entry name" value="BBS2"/>
    <property type="match status" value="1"/>
</dbReference>
<dbReference type="Pfam" id="PF23353">
    <property type="entry name" value="BBS2_hp"/>
    <property type="match status" value="1"/>
</dbReference>
<organism evidence="13">
    <name type="scientific">Cacopsylla melanoneura</name>
    <dbReference type="NCBI Taxonomy" id="428564"/>
    <lineage>
        <taxon>Eukaryota</taxon>
        <taxon>Metazoa</taxon>
        <taxon>Ecdysozoa</taxon>
        <taxon>Arthropoda</taxon>
        <taxon>Hexapoda</taxon>
        <taxon>Insecta</taxon>
        <taxon>Pterygota</taxon>
        <taxon>Neoptera</taxon>
        <taxon>Paraneoptera</taxon>
        <taxon>Hemiptera</taxon>
        <taxon>Sternorrhyncha</taxon>
        <taxon>Psylloidea</taxon>
        <taxon>Psyllidae</taxon>
        <taxon>Psyllinae</taxon>
        <taxon>Cacopsylla</taxon>
    </lineage>
</organism>
<comment type="subcellular location">
    <subcellularLocation>
        <location evidence="1">Cell projection</location>
        <location evidence="1">Cilium</location>
    </subcellularLocation>
    <subcellularLocation>
        <location evidence="2">Cytoplasm</location>
        <location evidence="2">Cytoskeleton</location>
    </subcellularLocation>
</comment>
<sequence>MSLPLFVLQLKYSTIPGLVTLGKYDGSHSCLTAATTGGKVLIHYPHKKENEISILNINQEITALCAGKLNPNDEKDILAVGTPNSILAYHIDNNSDLFYAEVPDGVNSIVIGKLGARPEPWVFIGGNCSIQGFDWKGNEVFWTVTADNIRSMILMDIDADGQNELIVGSDDYEIRIFKDDVLMYEITETEMITCLVEISNQKFGYALANGTVGVYENTNRLWRVKSKNAAQCLINYDLNADGLEELITGWANGKLDARQVSTGEVIFRDVLPSSVVGLVMGDYRKVGKNQLIVVSEDGEVRGYDSSCIQSDLGLQIDTVRELFLKKQNLLMELRNYNTVTDNTGIPANTRLMTEVTSSPPSSNEEKGYVLLKLSTNNLTVLRLATIFAEGIFGGETLVVCPSVDKINNRLSIQLVPPKETPLDVHIKAFVGVSPKCDQFHVFELTKQLPQFSMFIITSCTPPDDMVKSNYVNFALNERAQRIEMWLCQKFIIPPMMSGRTIEKKNRWFVALKSLRDSSNLLLSYEDNTMHIETSNIHLAADIVLSITEYLNIDQLQTQVEIPSIFEQIETRMNNMQELEQNSSKITSYVANNARTIRSLTVQAEDSRLLGNMKEMRDFYIQLKQQNEEVIQNYKVRCSEHEQYLDNLRHINNIIQQAARLRVGSYKTELIQKCRTALMNLNAKSLIKIIQTGSE</sequence>
<feature type="domain" description="BBS2 platform" evidence="11">
    <location>
        <begin position="462"/>
        <end position="550"/>
    </location>
</feature>
<keyword evidence="4 7" id="KW-0969">Cilium</keyword>
<dbReference type="PANTHER" id="PTHR32465:SF0">
    <property type="entry name" value="BARDET-BIEDL SYNDROME 2 PROTEIN"/>
    <property type="match status" value="1"/>
</dbReference>
<keyword evidence="3 7" id="KW-0963">Cytoplasm</keyword>
<evidence type="ECO:0000256" key="5">
    <source>
        <dbReference type="ARBA" id="ARBA00023212"/>
    </source>
</evidence>
<dbReference type="GO" id="GO:1905515">
    <property type="term" value="P:non-motile cilium assembly"/>
    <property type="evidence" value="ECO:0007669"/>
    <property type="project" value="InterPro"/>
</dbReference>
<dbReference type="InterPro" id="IPR055379">
    <property type="entry name" value="BBS2_pf_dom"/>
</dbReference>
<evidence type="ECO:0000256" key="6">
    <source>
        <dbReference type="ARBA" id="ARBA00023273"/>
    </source>
</evidence>
<dbReference type="SUPFAM" id="SSF50978">
    <property type="entry name" value="WD40 repeat-like"/>
    <property type="match status" value="1"/>
</dbReference>
<dbReference type="EMBL" id="HBUF01431833">
    <property type="protein sequence ID" value="CAG6742045.1"/>
    <property type="molecule type" value="Transcribed_RNA"/>
</dbReference>
<dbReference type="GO" id="GO:0016020">
    <property type="term" value="C:membrane"/>
    <property type="evidence" value="ECO:0007669"/>
    <property type="project" value="TreeGrafter"/>
</dbReference>
<evidence type="ECO:0000313" key="13">
    <source>
        <dbReference type="EMBL" id="CAG6742045.1"/>
    </source>
</evidence>